<dbReference type="STRING" id="387005.A0A183I8B7"/>
<dbReference type="SMART" id="SM00240">
    <property type="entry name" value="FHA"/>
    <property type="match status" value="1"/>
</dbReference>
<feature type="domain" description="FHA" evidence="4">
    <location>
        <begin position="1"/>
        <end position="53"/>
    </location>
</feature>
<dbReference type="AlphaFoldDB" id="A0A183I8B7"/>
<dbReference type="Pfam" id="PF00498">
    <property type="entry name" value="FHA"/>
    <property type="match status" value="1"/>
</dbReference>
<dbReference type="Gene3D" id="2.60.200.20">
    <property type="match status" value="1"/>
</dbReference>
<reference evidence="5 6" key="2">
    <citation type="submission" date="2018-11" db="EMBL/GenBank/DDBJ databases">
        <authorList>
            <consortium name="Pathogen Informatics"/>
        </authorList>
    </citation>
    <scope>NUCLEOTIDE SEQUENCE [LARGE SCALE GENOMIC DNA]</scope>
</reference>
<organism evidence="7">
    <name type="scientific">Onchocerca flexuosa</name>
    <dbReference type="NCBI Taxonomy" id="387005"/>
    <lineage>
        <taxon>Eukaryota</taxon>
        <taxon>Metazoa</taxon>
        <taxon>Ecdysozoa</taxon>
        <taxon>Nematoda</taxon>
        <taxon>Chromadorea</taxon>
        <taxon>Rhabditida</taxon>
        <taxon>Spirurina</taxon>
        <taxon>Spiruromorpha</taxon>
        <taxon>Filarioidea</taxon>
        <taxon>Onchocercidae</taxon>
        <taxon>Onchocerca</taxon>
    </lineage>
</organism>
<dbReference type="SUPFAM" id="SSF49879">
    <property type="entry name" value="SMAD/FHA domain"/>
    <property type="match status" value="1"/>
</dbReference>
<gene>
    <name evidence="5" type="ORF">OFLC_LOCUS15979</name>
</gene>
<reference evidence="7" key="1">
    <citation type="submission" date="2016-06" db="UniProtKB">
        <authorList>
            <consortium name="WormBaseParasite"/>
        </authorList>
    </citation>
    <scope>IDENTIFICATION</scope>
</reference>
<dbReference type="WBParaSite" id="OFLC_0001599201-mRNA-1">
    <property type="protein sequence ID" value="OFLC_0001599201-mRNA-1"/>
    <property type="gene ID" value="OFLC_0001599201"/>
</dbReference>
<evidence type="ECO:0000259" key="4">
    <source>
        <dbReference type="SMART" id="SM00240"/>
    </source>
</evidence>
<dbReference type="EMBL" id="UZAJ01043446">
    <property type="protein sequence ID" value="VDP25554.1"/>
    <property type="molecule type" value="Genomic_DNA"/>
</dbReference>
<dbReference type="InterPro" id="IPR000253">
    <property type="entry name" value="FHA_dom"/>
</dbReference>
<keyword evidence="3" id="KW-0505">Motor protein</keyword>
<accession>A0A183I8B7</accession>
<name>A0A183I8B7_9BILA</name>
<keyword evidence="2" id="KW-0067">ATP-binding</keyword>
<protein>
    <submittedName>
        <fullName evidence="7">FHA domain-containing protein</fullName>
    </submittedName>
</protein>
<sequence length="102" mass="11652">MILVGRPEASHRPDILLSGQLILDEHCRFLNEDGVVHLIPEPGAQCFVNGKPVVTSEVLHTGSRVILGKYHVFRYNDPIEARQSRQNLTNLMSSKFWYFFSN</sequence>
<keyword evidence="6" id="KW-1185">Reference proteome</keyword>
<dbReference type="Proteomes" id="UP000267606">
    <property type="component" value="Unassembled WGS sequence"/>
</dbReference>
<proteinExistence type="predicted"/>
<evidence type="ECO:0000313" key="5">
    <source>
        <dbReference type="EMBL" id="VDP25554.1"/>
    </source>
</evidence>
<evidence type="ECO:0000256" key="2">
    <source>
        <dbReference type="ARBA" id="ARBA00022840"/>
    </source>
</evidence>
<dbReference type="GO" id="GO:0005524">
    <property type="term" value="F:ATP binding"/>
    <property type="evidence" value="ECO:0007669"/>
    <property type="project" value="UniProtKB-KW"/>
</dbReference>
<dbReference type="InterPro" id="IPR008984">
    <property type="entry name" value="SMAD_FHA_dom_sf"/>
</dbReference>
<keyword evidence="1" id="KW-0547">Nucleotide-binding</keyword>
<evidence type="ECO:0000313" key="7">
    <source>
        <dbReference type="WBParaSite" id="OFLC_0001599201-mRNA-1"/>
    </source>
</evidence>
<evidence type="ECO:0000256" key="3">
    <source>
        <dbReference type="ARBA" id="ARBA00023175"/>
    </source>
</evidence>
<evidence type="ECO:0000256" key="1">
    <source>
        <dbReference type="ARBA" id="ARBA00022741"/>
    </source>
</evidence>
<dbReference type="PANTHER" id="PTHR47117">
    <property type="entry name" value="STAR-RELATED LIPID TRANSFER PROTEIN 9"/>
    <property type="match status" value="1"/>
</dbReference>
<evidence type="ECO:0000313" key="6">
    <source>
        <dbReference type="Proteomes" id="UP000267606"/>
    </source>
</evidence>